<reference evidence="17 18" key="1">
    <citation type="submission" date="2017-07" db="EMBL/GenBank/DDBJ databases">
        <title>Draft Genome Sequences of Select Purple Nonsulfur Bacteria.</title>
        <authorList>
            <person name="Lasarre B."/>
            <person name="Mckinlay J.B."/>
        </authorList>
    </citation>
    <scope>NUCLEOTIDE SEQUENCE [LARGE SCALE GENOMIC DNA]</scope>
    <source>
        <strain evidence="17 18">DSM 5909</strain>
    </source>
</reference>
<dbReference type="InterPro" id="IPR016192">
    <property type="entry name" value="APOBEC/CMP_deaminase_Zn-bd"/>
</dbReference>
<evidence type="ECO:0000256" key="2">
    <source>
        <dbReference type="ARBA" id="ARBA00004882"/>
    </source>
</evidence>
<feature type="binding site" evidence="14">
    <location>
        <position position="210"/>
    </location>
    <ligand>
        <name>substrate</name>
    </ligand>
</feature>
<evidence type="ECO:0000256" key="14">
    <source>
        <dbReference type="PIRSR" id="PIRSR006769-2"/>
    </source>
</evidence>
<dbReference type="InterPro" id="IPR002125">
    <property type="entry name" value="CMP_dCMP_dom"/>
</dbReference>
<accession>A0A327L2Q6</accession>
<dbReference type="InterPro" id="IPR050765">
    <property type="entry name" value="Riboflavin_Biosynth_HTPR"/>
</dbReference>
<keyword evidence="7 12" id="KW-0479">Metal-binding</keyword>
<feature type="binding site" evidence="14">
    <location>
        <position position="222"/>
    </location>
    <ligand>
        <name>NADP(+)</name>
        <dbReference type="ChEBI" id="CHEBI:58349"/>
    </ligand>
</feature>
<comment type="catalytic activity">
    <reaction evidence="12">
        <text>5-amino-6-(5-phospho-D-ribitylamino)uracil + NADP(+) = 5-amino-6-(5-phospho-D-ribosylamino)uracil + NADPH + H(+)</text>
        <dbReference type="Rhea" id="RHEA:17845"/>
        <dbReference type="ChEBI" id="CHEBI:15378"/>
        <dbReference type="ChEBI" id="CHEBI:57783"/>
        <dbReference type="ChEBI" id="CHEBI:58349"/>
        <dbReference type="ChEBI" id="CHEBI:58421"/>
        <dbReference type="ChEBI" id="CHEBI:58453"/>
        <dbReference type="EC" id="1.1.1.193"/>
    </reaction>
</comment>
<feature type="binding site" evidence="14">
    <location>
        <begin position="323"/>
        <end position="329"/>
    </location>
    <ligand>
        <name>NADP(+)</name>
        <dbReference type="ChEBI" id="CHEBI:58349"/>
    </ligand>
</feature>
<comment type="similarity">
    <text evidence="4 12">In the N-terminal section; belongs to the cytidine and deoxycytidylate deaminase family.</text>
</comment>
<dbReference type="PANTHER" id="PTHR38011">
    <property type="entry name" value="DIHYDROFOLATE REDUCTASE FAMILY PROTEIN (AFU_ORTHOLOGUE AFUA_8G06820)"/>
    <property type="match status" value="1"/>
</dbReference>
<evidence type="ECO:0000256" key="6">
    <source>
        <dbReference type="ARBA" id="ARBA00022619"/>
    </source>
</evidence>
<evidence type="ECO:0000313" key="17">
    <source>
        <dbReference type="EMBL" id="RAI44771.1"/>
    </source>
</evidence>
<protein>
    <recommendedName>
        <fullName evidence="12">Riboflavin biosynthesis protein RibD</fullName>
    </recommendedName>
    <domain>
        <recommendedName>
            <fullName evidence="12">Diaminohydroxyphosphoribosylaminopyrimidine deaminase</fullName>
            <shortName evidence="12">DRAP deaminase</shortName>
            <ecNumber evidence="12">3.5.4.26</ecNumber>
        </recommendedName>
        <alternativeName>
            <fullName evidence="12">Riboflavin-specific deaminase</fullName>
        </alternativeName>
    </domain>
    <domain>
        <recommendedName>
            <fullName evidence="12">5-amino-6-(5-phosphoribosylamino)uracil reductase</fullName>
            <ecNumber evidence="12">1.1.1.193</ecNumber>
        </recommendedName>
        <alternativeName>
            <fullName evidence="12">HTP reductase</fullName>
        </alternativeName>
    </domain>
</protein>
<keyword evidence="11" id="KW-0511">Multifunctional enzyme</keyword>
<proteinExistence type="inferred from homology"/>
<evidence type="ECO:0000256" key="7">
    <source>
        <dbReference type="ARBA" id="ARBA00022723"/>
    </source>
</evidence>
<feature type="binding site" evidence="14">
    <location>
        <position position="321"/>
    </location>
    <ligand>
        <name>substrate</name>
    </ligand>
</feature>
<dbReference type="OrthoDB" id="9800865at2"/>
<comment type="caution">
    <text evidence="17">The sequence shown here is derived from an EMBL/GenBank/DDBJ whole genome shotgun (WGS) entry which is preliminary data.</text>
</comment>
<dbReference type="PIRSF" id="PIRSF006769">
    <property type="entry name" value="RibD"/>
    <property type="match status" value="1"/>
</dbReference>
<feature type="binding site" evidence="15">
    <location>
        <position position="76"/>
    </location>
    <ligand>
        <name>Zn(2+)</name>
        <dbReference type="ChEBI" id="CHEBI:29105"/>
        <note>catalytic</note>
    </ligand>
</feature>
<keyword evidence="9 12" id="KW-0521">NADP</keyword>
<dbReference type="Pfam" id="PF00383">
    <property type="entry name" value="dCMP_cyt_deam_1"/>
    <property type="match status" value="1"/>
</dbReference>
<feature type="binding site" evidence="14">
    <location>
        <position position="226"/>
    </location>
    <ligand>
        <name>NADP(+)</name>
        <dbReference type="ChEBI" id="CHEBI:58349"/>
    </ligand>
</feature>
<dbReference type="SUPFAM" id="SSF53927">
    <property type="entry name" value="Cytidine deaminase-like"/>
    <property type="match status" value="1"/>
</dbReference>
<dbReference type="UniPathway" id="UPA00275">
    <property type="reaction ID" value="UER00401"/>
</dbReference>
<feature type="binding site" evidence="14">
    <location>
        <position position="233"/>
    </location>
    <ligand>
        <name>substrate</name>
    </ligand>
</feature>
<feature type="binding site" evidence="14">
    <location>
        <position position="230"/>
    </location>
    <ligand>
        <name>substrate</name>
    </ligand>
</feature>
<dbReference type="Gene3D" id="3.40.140.10">
    <property type="entry name" value="Cytidine Deaminase, domain 2"/>
    <property type="match status" value="1"/>
</dbReference>
<dbReference type="EC" id="3.5.4.26" evidence="12"/>
<dbReference type="CDD" id="cd01284">
    <property type="entry name" value="Riboflavin_deaminase-reductase"/>
    <property type="match status" value="1"/>
</dbReference>
<keyword evidence="10 12" id="KW-0560">Oxidoreductase</keyword>
<dbReference type="PANTHER" id="PTHR38011:SF7">
    <property type="entry name" value="2,5-DIAMINO-6-RIBOSYLAMINO-4(3H)-PYRIMIDINONE 5'-PHOSPHATE REDUCTASE"/>
    <property type="match status" value="1"/>
</dbReference>
<comment type="similarity">
    <text evidence="5 12">In the C-terminal section; belongs to the HTP reductase family.</text>
</comment>
<dbReference type="AlphaFoldDB" id="A0A327L2Q6"/>
<dbReference type="InterPro" id="IPR016193">
    <property type="entry name" value="Cytidine_deaminase-like"/>
</dbReference>
<evidence type="ECO:0000256" key="11">
    <source>
        <dbReference type="ARBA" id="ARBA00023268"/>
    </source>
</evidence>
<dbReference type="SUPFAM" id="SSF53597">
    <property type="entry name" value="Dihydrofolate reductase-like"/>
    <property type="match status" value="1"/>
</dbReference>
<dbReference type="Proteomes" id="UP000249130">
    <property type="component" value="Unassembled WGS sequence"/>
</dbReference>
<comment type="catalytic activity">
    <reaction evidence="12">
        <text>2,5-diamino-6-hydroxy-4-(5-phosphoribosylamino)-pyrimidine + H2O + H(+) = 5-amino-6-(5-phospho-D-ribosylamino)uracil + NH4(+)</text>
        <dbReference type="Rhea" id="RHEA:21868"/>
        <dbReference type="ChEBI" id="CHEBI:15377"/>
        <dbReference type="ChEBI" id="CHEBI:15378"/>
        <dbReference type="ChEBI" id="CHEBI:28938"/>
        <dbReference type="ChEBI" id="CHEBI:58453"/>
        <dbReference type="ChEBI" id="CHEBI:58614"/>
        <dbReference type="EC" id="3.5.4.26"/>
    </reaction>
</comment>
<evidence type="ECO:0000256" key="1">
    <source>
        <dbReference type="ARBA" id="ARBA00002151"/>
    </source>
</evidence>
<feature type="active site" description="Proton donor" evidence="13">
    <location>
        <position position="78"/>
    </location>
</feature>
<dbReference type="InterPro" id="IPR004794">
    <property type="entry name" value="Eubact_RibD"/>
</dbReference>
<name>A0A327L2Q6_9BRAD</name>
<dbReference type="NCBIfam" id="TIGR00326">
    <property type="entry name" value="eubact_ribD"/>
    <property type="match status" value="1"/>
</dbReference>
<feature type="binding site" evidence="15">
    <location>
        <position position="101"/>
    </location>
    <ligand>
        <name>Zn(2+)</name>
        <dbReference type="ChEBI" id="CHEBI:29105"/>
        <note>catalytic</note>
    </ligand>
</feature>
<keyword evidence="12" id="KW-0378">Hydrolase</keyword>
<dbReference type="PROSITE" id="PS51747">
    <property type="entry name" value="CYT_DCMP_DEAMINASES_2"/>
    <property type="match status" value="1"/>
</dbReference>
<evidence type="ECO:0000259" key="16">
    <source>
        <dbReference type="PROSITE" id="PS51747"/>
    </source>
</evidence>
<keyword evidence="6 12" id="KW-0686">Riboflavin biosynthesis</keyword>
<feature type="binding site" evidence="15">
    <location>
        <position position="110"/>
    </location>
    <ligand>
        <name>Zn(2+)</name>
        <dbReference type="ChEBI" id="CHEBI:29105"/>
        <note>catalytic</note>
    </ligand>
</feature>
<dbReference type="GO" id="GO:0009231">
    <property type="term" value="P:riboflavin biosynthetic process"/>
    <property type="evidence" value="ECO:0007669"/>
    <property type="project" value="UniProtKB-UniPathway"/>
</dbReference>
<feature type="binding site" evidence="14">
    <location>
        <position position="180"/>
    </location>
    <ligand>
        <name>NADP(+)</name>
        <dbReference type="ChEBI" id="CHEBI:58349"/>
    </ligand>
</feature>
<gene>
    <name evidence="17" type="primary">ribD</name>
    <name evidence="17" type="ORF">CH341_07345</name>
</gene>
<dbReference type="Gene3D" id="3.40.430.10">
    <property type="entry name" value="Dihydrofolate Reductase, subunit A"/>
    <property type="match status" value="1"/>
</dbReference>
<evidence type="ECO:0000256" key="4">
    <source>
        <dbReference type="ARBA" id="ARBA00005259"/>
    </source>
</evidence>
<evidence type="ECO:0000313" key="18">
    <source>
        <dbReference type="Proteomes" id="UP000249130"/>
    </source>
</evidence>
<dbReference type="GO" id="GO:0008270">
    <property type="term" value="F:zinc ion binding"/>
    <property type="evidence" value="ECO:0007669"/>
    <property type="project" value="InterPro"/>
</dbReference>
<keyword evidence="8 12" id="KW-0862">Zinc</keyword>
<comment type="pathway">
    <text evidence="3 12">Cofactor biosynthesis; riboflavin biosynthesis; 5-amino-6-(D-ribitylamino)uracil from GTP: step 3/4.</text>
</comment>
<evidence type="ECO:0000256" key="12">
    <source>
        <dbReference type="PIRNR" id="PIRNR006769"/>
    </source>
</evidence>
<dbReference type="EMBL" id="NPEX01000034">
    <property type="protein sequence ID" value="RAI44771.1"/>
    <property type="molecule type" value="Genomic_DNA"/>
</dbReference>
<dbReference type="GO" id="GO:0008703">
    <property type="term" value="F:5-amino-6-(5-phosphoribosylamino)uracil reductase activity"/>
    <property type="evidence" value="ECO:0007669"/>
    <property type="project" value="UniProtKB-EC"/>
</dbReference>
<sequence>MVAALVNRSELAVAAPVTPADPTLDARFMALALALGRRGLGNTFPNPAVGAVVVRFDGDAPVVVGRGWTQPGGRPHAEPEALRRAGEAARGATLYVTLEPCSHHGRTPPCVDAVQAAGIARVVSAIEDPDTRVSGRGHAILRAAGIAVDVGVGADVAREAHAGHIRRVLDGRPHVTLKMALSADGKVALAGRRPVAITAADANARVHLMRAMNDAILIGIGTALADDPLLTCRLPGLAPRSPVRVVLDPGLRLPLGSRLVKSAGETPLWVLAAPDAPAEAAARLREAGAHVTHVAPGPGGLDPGAALRALGALGITRLLVEGGPTVAAALLRADLIDAAVLLHGAVAIGPDGIDPLEGLPLAALTGAPAVALRSTETLGPDRLDTYARILPIG</sequence>
<organism evidence="17 18">
    <name type="scientific">Rhodoplanes roseus</name>
    <dbReference type="NCBI Taxonomy" id="29409"/>
    <lineage>
        <taxon>Bacteria</taxon>
        <taxon>Pseudomonadati</taxon>
        <taxon>Pseudomonadota</taxon>
        <taxon>Alphaproteobacteria</taxon>
        <taxon>Hyphomicrobiales</taxon>
        <taxon>Nitrobacteraceae</taxon>
        <taxon>Rhodoplanes</taxon>
    </lineage>
</organism>
<dbReference type="PROSITE" id="PS00903">
    <property type="entry name" value="CYT_DCMP_DEAMINASES_1"/>
    <property type="match status" value="1"/>
</dbReference>
<comment type="function">
    <text evidence="1 12">Converts 2,5-diamino-6-(ribosylamino)-4(3h)-pyrimidinone 5'-phosphate into 5-amino-6-(ribosylamino)-2,4(1h,3h)-pyrimidinedione 5'-phosphate.</text>
</comment>
<evidence type="ECO:0000256" key="10">
    <source>
        <dbReference type="ARBA" id="ARBA00023002"/>
    </source>
</evidence>
<keyword evidence="18" id="KW-1185">Reference proteome</keyword>
<evidence type="ECO:0000256" key="9">
    <source>
        <dbReference type="ARBA" id="ARBA00022857"/>
    </source>
</evidence>
<dbReference type="GO" id="GO:0008835">
    <property type="term" value="F:diaminohydroxyphosphoribosylaminopyrimidine deaminase activity"/>
    <property type="evidence" value="ECO:0007669"/>
    <property type="project" value="UniProtKB-EC"/>
</dbReference>
<evidence type="ECO:0000256" key="8">
    <source>
        <dbReference type="ARBA" id="ARBA00022833"/>
    </source>
</evidence>
<feature type="domain" description="CMP/dCMP-type deaminase" evidence="16">
    <location>
        <begin position="23"/>
        <end position="148"/>
    </location>
</feature>
<evidence type="ECO:0000256" key="15">
    <source>
        <dbReference type="PIRSR" id="PIRSR006769-3"/>
    </source>
</evidence>
<evidence type="ECO:0000256" key="5">
    <source>
        <dbReference type="ARBA" id="ARBA00007417"/>
    </source>
</evidence>
<evidence type="ECO:0000256" key="13">
    <source>
        <dbReference type="PIRSR" id="PIRSR006769-1"/>
    </source>
</evidence>
<dbReference type="EC" id="1.1.1.193" evidence="12"/>
<evidence type="ECO:0000256" key="3">
    <source>
        <dbReference type="ARBA" id="ARBA00004910"/>
    </source>
</evidence>
<dbReference type="InterPro" id="IPR024072">
    <property type="entry name" value="DHFR-like_dom_sf"/>
</dbReference>
<comment type="cofactor">
    <cofactor evidence="12 15">
        <name>Zn(2+)</name>
        <dbReference type="ChEBI" id="CHEBI:29105"/>
    </cofactor>
    <text evidence="12 15">Binds 1 zinc ion.</text>
</comment>
<dbReference type="InterPro" id="IPR002734">
    <property type="entry name" value="RibDG_C"/>
</dbReference>
<comment type="pathway">
    <text evidence="2 12">Cofactor biosynthesis; riboflavin biosynthesis; 5-amino-6-(D-ribitylamino)uracil from GTP: step 2/4.</text>
</comment>
<dbReference type="Pfam" id="PF01872">
    <property type="entry name" value="RibD_C"/>
    <property type="match status" value="1"/>
</dbReference>